<evidence type="ECO:0000256" key="4">
    <source>
        <dbReference type="ARBA" id="ARBA00023134"/>
    </source>
</evidence>
<evidence type="ECO:0000313" key="6">
    <source>
        <dbReference type="Proteomes" id="UP000239352"/>
    </source>
</evidence>
<keyword evidence="4" id="KW-0342">GTP-binding</keyword>
<dbReference type="AlphaFoldDB" id="A0A2T0GY65"/>
<dbReference type="PANTHER" id="PTHR42708:SF1">
    <property type="entry name" value="GLIDING MOTILITY PROTEIN MGLA"/>
    <property type="match status" value="1"/>
</dbReference>
<dbReference type="InParanoid" id="A0A2T0GY65"/>
<proteinExistence type="inferred from homology"/>
<organism evidence="5 6">
    <name type="scientific">Actinopolyspora mortivallis</name>
    <dbReference type="NCBI Taxonomy" id="33906"/>
    <lineage>
        <taxon>Bacteria</taxon>
        <taxon>Bacillati</taxon>
        <taxon>Actinomycetota</taxon>
        <taxon>Actinomycetes</taxon>
        <taxon>Actinopolysporales</taxon>
        <taxon>Actinopolysporaceae</taxon>
        <taxon>Actinopolyspora</taxon>
    </lineage>
</organism>
<protein>
    <submittedName>
        <fullName evidence="5">ATP-binding protein</fullName>
    </submittedName>
</protein>
<name>A0A2T0GY65_ACTMO</name>
<keyword evidence="2" id="KW-0547">Nucleotide-binding</keyword>
<evidence type="ECO:0000256" key="3">
    <source>
        <dbReference type="ARBA" id="ARBA00022801"/>
    </source>
</evidence>
<dbReference type="Proteomes" id="UP000239352">
    <property type="component" value="Unassembled WGS sequence"/>
</dbReference>
<keyword evidence="5" id="KW-0067">ATP-binding</keyword>
<dbReference type="GO" id="GO:0005524">
    <property type="term" value="F:ATP binding"/>
    <property type="evidence" value="ECO:0007669"/>
    <property type="project" value="UniProtKB-KW"/>
</dbReference>
<dbReference type="SUPFAM" id="SSF52540">
    <property type="entry name" value="P-loop containing nucleoside triphosphate hydrolases"/>
    <property type="match status" value="1"/>
</dbReference>
<dbReference type="CDD" id="cd00882">
    <property type="entry name" value="Ras_like_GTPase"/>
    <property type="match status" value="1"/>
</dbReference>
<dbReference type="Gene3D" id="3.40.50.300">
    <property type="entry name" value="P-loop containing nucleotide triphosphate hydrolases"/>
    <property type="match status" value="1"/>
</dbReference>
<keyword evidence="6" id="KW-1185">Reference proteome</keyword>
<dbReference type="InterPro" id="IPR052705">
    <property type="entry name" value="Gliding_Motility_GTPase"/>
</dbReference>
<dbReference type="Pfam" id="PF03029">
    <property type="entry name" value="ATP_bind_1"/>
    <property type="match status" value="1"/>
</dbReference>
<dbReference type="GO" id="GO:0005525">
    <property type="term" value="F:GTP binding"/>
    <property type="evidence" value="ECO:0007669"/>
    <property type="project" value="UniProtKB-KW"/>
</dbReference>
<sequence>MGSEPSGEVYLAPTVRTAVKVLVLGPFAVGKSTFVGTLSEIPPLYTEETITRTGAVADDPHGISGKTTTTVALDFGRRTLNDRLVLYMFGTPGQRRFLSLWEDLAYGSLGALVLADIARIEESFEIIGVLEERGMPYAVAINDFRNAEMPPDEELREAFDLLPEVPLVTCDARERDSAARAMISLVEHVLSVCPQQSQESA</sequence>
<dbReference type="EMBL" id="PVSR01000007">
    <property type="protein sequence ID" value="PRW64044.1"/>
    <property type="molecule type" value="Genomic_DNA"/>
</dbReference>
<reference evidence="5 6" key="1">
    <citation type="submission" date="2018-03" db="EMBL/GenBank/DDBJ databases">
        <title>Actinopolyspora mortivallis from Sahara, screening for active biomolecules.</title>
        <authorList>
            <person name="Selama O."/>
            <person name="Wellington E.M.H."/>
            <person name="Hacene H."/>
        </authorList>
    </citation>
    <scope>NUCLEOTIDE SEQUENCE [LARGE SCALE GENOMIC DNA]</scope>
    <source>
        <strain evidence="5 6">M5A</strain>
    </source>
</reference>
<comment type="caution">
    <text evidence="5">The sequence shown here is derived from an EMBL/GenBank/DDBJ whole genome shotgun (WGS) entry which is preliminary data.</text>
</comment>
<dbReference type="RefSeq" id="WP_106113223.1">
    <property type="nucleotide sequence ID" value="NZ_PVSR01000007.1"/>
</dbReference>
<gene>
    <name evidence="5" type="ORF">CEP50_07585</name>
</gene>
<evidence type="ECO:0000256" key="1">
    <source>
        <dbReference type="ARBA" id="ARBA00005290"/>
    </source>
</evidence>
<evidence type="ECO:0000313" key="5">
    <source>
        <dbReference type="EMBL" id="PRW64044.1"/>
    </source>
</evidence>
<dbReference type="InterPro" id="IPR027417">
    <property type="entry name" value="P-loop_NTPase"/>
</dbReference>
<evidence type="ECO:0000256" key="2">
    <source>
        <dbReference type="ARBA" id="ARBA00022741"/>
    </source>
</evidence>
<keyword evidence="3" id="KW-0378">Hydrolase</keyword>
<accession>A0A2T0GY65</accession>
<dbReference type="GO" id="GO:0016787">
    <property type="term" value="F:hydrolase activity"/>
    <property type="evidence" value="ECO:0007669"/>
    <property type="project" value="UniProtKB-KW"/>
</dbReference>
<dbReference type="PANTHER" id="PTHR42708">
    <property type="entry name" value="ATP/GTP-BINDING PROTEIN-RELATED"/>
    <property type="match status" value="1"/>
</dbReference>
<comment type="similarity">
    <text evidence="1">Belongs to the GPN-loop GTPase family.</text>
</comment>
<dbReference type="InterPro" id="IPR004130">
    <property type="entry name" value="Gpn"/>
</dbReference>
<dbReference type="STRING" id="1050202.GCA_000384035_01535"/>